<dbReference type="Gene3D" id="3.90.70.10">
    <property type="entry name" value="Cysteine proteinases"/>
    <property type="match status" value="1"/>
</dbReference>
<dbReference type="InterPro" id="IPR005074">
    <property type="entry name" value="Peptidase_C39"/>
</dbReference>
<evidence type="ECO:0000259" key="1">
    <source>
        <dbReference type="PROSITE" id="PS50990"/>
    </source>
</evidence>
<dbReference type="GO" id="GO:0006508">
    <property type="term" value="P:proteolysis"/>
    <property type="evidence" value="ECO:0007669"/>
    <property type="project" value="InterPro"/>
</dbReference>
<dbReference type="Pfam" id="PF13529">
    <property type="entry name" value="Peptidase_C39_2"/>
    <property type="match status" value="1"/>
</dbReference>
<name>A0A2I9DFF1_9DEIO</name>
<proteinExistence type="predicted"/>
<dbReference type="GO" id="GO:0005524">
    <property type="term" value="F:ATP binding"/>
    <property type="evidence" value="ECO:0007669"/>
    <property type="project" value="InterPro"/>
</dbReference>
<keyword evidence="3" id="KW-1185">Reference proteome</keyword>
<evidence type="ECO:0000313" key="2">
    <source>
        <dbReference type="EMBL" id="GBF04778.1"/>
    </source>
</evidence>
<protein>
    <submittedName>
        <fullName evidence="2">Peptidase C39 bacteriocin processing</fullName>
    </submittedName>
</protein>
<dbReference type="EMBL" id="BFAG01000002">
    <property type="protein sequence ID" value="GBF04778.1"/>
    <property type="molecule type" value="Genomic_DNA"/>
</dbReference>
<dbReference type="Proteomes" id="UP000236569">
    <property type="component" value="Unassembled WGS sequence"/>
</dbReference>
<comment type="caution">
    <text evidence="2">The sequence shown here is derived from an EMBL/GenBank/DDBJ whole genome shotgun (WGS) entry which is preliminary data.</text>
</comment>
<dbReference type="PROSITE" id="PS50990">
    <property type="entry name" value="PEPTIDASE_C39"/>
    <property type="match status" value="1"/>
</dbReference>
<dbReference type="AlphaFoldDB" id="A0A2I9DFF1"/>
<accession>A0A2I9DFF1</accession>
<evidence type="ECO:0000313" key="3">
    <source>
        <dbReference type="Proteomes" id="UP000236569"/>
    </source>
</evidence>
<feature type="domain" description="Peptidase C39" evidence="1">
    <location>
        <begin position="53"/>
        <end position="184"/>
    </location>
</feature>
<organism evidence="2 3">
    <name type="scientific">Deinococcus aerius</name>
    <dbReference type="NCBI Taxonomy" id="200253"/>
    <lineage>
        <taxon>Bacteria</taxon>
        <taxon>Thermotogati</taxon>
        <taxon>Deinococcota</taxon>
        <taxon>Deinococci</taxon>
        <taxon>Deinococcales</taxon>
        <taxon>Deinococcaceae</taxon>
        <taxon>Deinococcus</taxon>
    </lineage>
</organism>
<dbReference type="PROSITE" id="PS51318">
    <property type="entry name" value="TAT"/>
    <property type="match status" value="1"/>
</dbReference>
<dbReference type="GO" id="GO:0008233">
    <property type="term" value="F:peptidase activity"/>
    <property type="evidence" value="ECO:0007669"/>
    <property type="project" value="InterPro"/>
</dbReference>
<dbReference type="InterPro" id="IPR039564">
    <property type="entry name" value="Peptidase_C39-like"/>
</dbReference>
<sequence>MEGAKSNLTRPHSGHMRRRFLSLTLGALLTLALPARAVSQPALALQHLPVVYQGWNDCGPASIAMVLAYYDFTVPVQTISRATKPSPASYMQVEAIERFVSRYGLRSVQIRGSQISLLKNLIALGVPSIVLQYAQEVGQVPHFRVIRGFDDRFSRLYLADPLIGYAYISYQDFDTLWNIQGRISVAVYPPAMHAQVMRALGVGG</sequence>
<gene>
    <name evidence="2" type="ORF">DAERI_020375</name>
</gene>
<reference evidence="3" key="1">
    <citation type="submission" date="2018-01" db="EMBL/GenBank/DDBJ databases">
        <title>Draft Genome Sequence of the Radioresistant Bacterium Deinococcus aerius TR0125, Isolated from the Higher Atmosphere above Japan.</title>
        <authorList>
            <person name="Satoh K."/>
            <person name="Arai H."/>
            <person name="Sanzen T."/>
            <person name="Kawaguchi Y."/>
            <person name="Hayashi H."/>
            <person name="Yokobori S."/>
            <person name="Yamagishi A."/>
            <person name="Oono Y."/>
            <person name="Narumi I."/>
        </authorList>
    </citation>
    <scope>NUCLEOTIDE SEQUENCE [LARGE SCALE GENOMIC DNA]</scope>
    <source>
        <strain evidence="3">TR0125</strain>
    </source>
</reference>
<dbReference type="InterPro" id="IPR006311">
    <property type="entry name" value="TAT_signal"/>
</dbReference>
<dbReference type="GO" id="GO:0016020">
    <property type="term" value="C:membrane"/>
    <property type="evidence" value="ECO:0007669"/>
    <property type="project" value="InterPro"/>
</dbReference>